<comment type="subunit">
    <text evidence="5">Interacts with mitochondrial contact site and cristae organizing system (MICOS) complex components IMMT/MIC60 and MICOS10/MIC10. Interacts with mitochondrial outer membrane sorting assembly machinery (SAM) complex components SAMM50 and MTX1.</text>
</comment>
<name>A0A0B6YE95_9EUPU</name>
<dbReference type="PANTHER" id="PTHR46840:SF2">
    <property type="entry name" value="ARMADILLO REPEAT-CONTAINING PROTEIN 1"/>
    <property type="match status" value="1"/>
</dbReference>
<proteinExistence type="predicted"/>
<evidence type="ECO:0000313" key="6">
    <source>
        <dbReference type="EMBL" id="CEK53844.1"/>
    </source>
</evidence>
<keyword evidence="3" id="KW-0472">Membrane</keyword>
<protein>
    <recommendedName>
        <fullName evidence="2">Armadillo repeat-containing protein 1</fullName>
    </recommendedName>
</protein>
<comment type="function">
    <text evidence="4">In association with mitochondrial contact site and cristae organizing system (MICOS) complex components and mitochondrial outer membrane sorting assembly machinery (SAM) complex components may regulate mitochondrial dynamics playing a role in determining mitochondrial length, distribution and motility.</text>
</comment>
<organism evidence="7">
    <name type="scientific">Arion vulgaris</name>
    <dbReference type="NCBI Taxonomy" id="1028688"/>
    <lineage>
        <taxon>Eukaryota</taxon>
        <taxon>Metazoa</taxon>
        <taxon>Spiralia</taxon>
        <taxon>Lophotrochozoa</taxon>
        <taxon>Mollusca</taxon>
        <taxon>Gastropoda</taxon>
        <taxon>Heterobranchia</taxon>
        <taxon>Euthyneura</taxon>
        <taxon>Panpulmonata</taxon>
        <taxon>Eupulmonata</taxon>
        <taxon>Stylommatophora</taxon>
        <taxon>Helicina</taxon>
        <taxon>Arionoidea</taxon>
        <taxon>Arionidae</taxon>
        <taxon>Arion</taxon>
    </lineage>
</organism>
<evidence type="ECO:0000256" key="3">
    <source>
        <dbReference type="ARBA" id="ARBA00022787"/>
    </source>
</evidence>
<comment type="subcellular location">
    <subcellularLocation>
        <location evidence="1">Mitochondrion outer membrane</location>
    </subcellularLocation>
</comment>
<reference evidence="7" key="1">
    <citation type="submission" date="2014-12" db="EMBL/GenBank/DDBJ databases">
        <title>Insight into the proteome of Arion vulgaris.</title>
        <authorList>
            <person name="Aradska J."/>
            <person name="Bulat T."/>
            <person name="Smidak R."/>
            <person name="Sarate P."/>
            <person name="Gangsoo J."/>
            <person name="Sialana F."/>
            <person name="Bilban M."/>
            <person name="Lubec G."/>
        </authorList>
    </citation>
    <scope>NUCLEOTIDE SEQUENCE</scope>
    <source>
        <tissue evidence="7">Skin</tissue>
    </source>
</reference>
<evidence type="ECO:0000256" key="1">
    <source>
        <dbReference type="ARBA" id="ARBA00004294"/>
    </source>
</evidence>
<dbReference type="InterPro" id="IPR016617">
    <property type="entry name" value="ARMC1"/>
</dbReference>
<evidence type="ECO:0000256" key="4">
    <source>
        <dbReference type="ARBA" id="ARBA00023764"/>
    </source>
</evidence>
<sequence>MITMDTLEAMKTIALDSKKRIVLAKDSTCIGGLVILLSNADCCVVKDALQTLHLLCECKEAKTILKNHIGILDQLETLLTRGEKDVEVNRLAKLLLSELNEDSEPIQAPLKDSSNIARSYRNNSHHGRGTGKSIVLQLRGFQDKSDRDLCARLLLKINGVISITFDMGKKRCILRTKLDVKPETLASSIAKSMTMTAQQVVRNESGEESFITFNTSGNSGRFDKVDESLPDYLSDDSEMASVKDKAVKKPTDADMKKSANWFSAAANFLTNSFYW</sequence>
<keyword evidence="3" id="KW-1000">Mitochondrion outer membrane</keyword>
<gene>
    <name evidence="7" type="primary">ORF21355</name>
    <name evidence="6" type="synonym">ORF21352</name>
</gene>
<keyword evidence="3" id="KW-0496">Mitochondrion</keyword>
<dbReference type="PANTHER" id="PTHR46840">
    <property type="entry name" value="ARMADILLO REPEAT-CONTAINING PROTEIN 1"/>
    <property type="match status" value="1"/>
</dbReference>
<dbReference type="InterPro" id="IPR016024">
    <property type="entry name" value="ARM-type_fold"/>
</dbReference>
<dbReference type="Gene3D" id="1.25.10.10">
    <property type="entry name" value="Leucine-rich Repeat Variant"/>
    <property type="match status" value="1"/>
</dbReference>
<evidence type="ECO:0000313" key="7">
    <source>
        <dbReference type="EMBL" id="CEK53845.1"/>
    </source>
</evidence>
<evidence type="ECO:0000256" key="2">
    <source>
        <dbReference type="ARBA" id="ARBA00013732"/>
    </source>
</evidence>
<dbReference type="AlphaFoldDB" id="A0A0B6YE95"/>
<dbReference type="GO" id="GO:0005741">
    <property type="term" value="C:mitochondrial outer membrane"/>
    <property type="evidence" value="ECO:0007669"/>
    <property type="project" value="UniProtKB-SubCell"/>
</dbReference>
<evidence type="ECO:0000256" key="5">
    <source>
        <dbReference type="ARBA" id="ARBA00046478"/>
    </source>
</evidence>
<dbReference type="EMBL" id="HACG01006980">
    <property type="protein sequence ID" value="CEK53845.1"/>
    <property type="molecule type" value="Transcribed_RNA"/>
</dbReference>
<dbReference type="SUPFAM" id="SSF48371">
    <property type="entry name" value="ARM repeat"/>
    <property type="match status" value="1"/>
</dbReference>
<dbReference type="InterPro" id="IPR011989">
    <property type="entry name" value="ARM-like"/>
</dbReference>
<accession>A0A0B6YE95</accession>
<dbReference type="EMBL" id="HACG01006979">
    <property type="protein sequence ID" value="CEK53844.1"/>
    <property type="molecule type" value="Transcribed_RNA"/>
</dbReference>